<dbReference type="Pfam" id="PF06037">
    <property type="entry name" value="DUF922"/>
    <property type="match status" value="1"/>
</dbReference>
<feature type="signal peptide" evidence="1">
    <location>
        <begin position="1"/>
        <end position="24"/>
    </location>
</feature>
<dbReference type="EMBL" id="JBEWSZ010000001">
    <property type="protein sequence ID" value="MET2827700.1"/>
    <property type="molecule type" value="Genomic_DNA"/>
</dbReference>
<gene>
    <name evidence="2" type="ORF">ABVQ20_12020</name>
</gene>
<dbReference type="RefSeq" id="WP_354459709.1">
    <property type="nucleotide sequence ID" value="NZ_JBEWSZ010000001.1"/>
</dbReference>
<organism evidence="2 3">
    <name type="scientific">Mesorhizobium shangrilense</name>
    <dbReference type="NCBI Taxonomy" id="460060"/>
    <lineage>
        <taxon>Bacteria</taxon>
        <taxon>Pseudomonadati</taxon>
        <taxon>Pseudomonadota</taxon>
        <taxon>Alphaproteobacteria</taxon>
        <taxon>Hyphomicrobiales</taxon>
        <taxon>Phyllobacteriaceae</taxon>
        <taxon>Mesorhizobium</taxon>
    </lineage>
</organism>
<evidence type="ECO:0000313" key="3">
    <source>
        <dbReference type="Proteomes" id="UP001548832"/>
    </source>
</evidence>
<name>A0ABV2DCE6_9HYPH</name>
<feature type="chain" id="PRO_5045335334" evidence="1">
    <location>
        <begin position="25"/>
        <end position="199"/>
    </location>
</feature>
<dbReference type="InterPro" id="IPR010321">
    <property type="entry name" value="DUF922"/>
</dbReference>
<reference evidence="2 3" key="1">
    <citation type="submission" date="2024-06" db="EMBL/GenBank/DDBJ databases">
        <authorList>
            <person name="Kim D.-U."/>
        </authorList>
    </citation>
    <scope>NUCLEOTIDE SEQUENCE [LARGE SCALE GENOMIC DNA]</scope>
    <source>
        <strain evidence="2 3">KACC15460</strain>
    </source>
</reference>
<evidence type="ECO:0000313" key="2">
    <source>
        <dbReference type="EMBL" id="MET2827700.1"/>
    </source>
</evidence>
<dbReference type="PROSITE" id="PS51257">
    <property type="entry name" value="PROKAR_LIPOPROTEIN"/>
    <property type="match status" value="1"/>
</dbReference>
<dbReference type="Proteomes" id="UP001548832">
    <property type="component" value="Unassembled WGS sequence"/>
</dbReference>
<dbReference type="PIRSF" id="PIRSF010521">
    <property type="entry name" value="DUF922_bac"/>
    <property type="match status" value="1"/>
</dbReference>
<evidence type="ECO:0000256" key="1">
    <source>
        <dbReference type="SAM" id="SignalP"/>
    </source>
</evidence>
<protein>
    <submittedName>
        <fullName evidence="2">DUF922 domain-containing protein</fullName>
    </submittedName>
</protein>
<comment type="caution">
    <text evidence="2">The sequence shown here is derived from an EMBL/GenBank/DDBJ whole genome shotgun (WGS) entry which is preliminary data.</text>
</comment>
<sequence length="199" mass="21982">MRLTTVTLLAAVGVAGCFSSTASAGVKINVVTRTYDVTGTSGQALVASMDRSGPRHGFMARAIAQTNYTKTWDFDFTKAKGACRIKQASGTLNLNFVYPRIASPISPALEKHWKRFIDGVTAHEETHGRIAREMMAATDKSLTGLTVPDDPQCSRTRREAKRRIDAIYDEYEDKQNAFDAREHREGGHVEYLLNTLEAP</sequence>
<proteinExistence type="predicted"/>
<keyword evidence="1" id="KW-0732">Signal</keyword>
<accession>A0ABV2DCE6</accession>
<keyword evidence="3" id="KW-1185">Reference proteome</keyword>